<gene>
    <name evidence="4" type="ORF">N656DRAFT_714530</name>
</gene>
<evidence type="ECO:0000313" key="5">
    <source>
        <dbReference type="Proteomes" id="UP001302812"/>
    </source>
</evidence>
<dbReference type="InterPro" id="IPR056884">
    <property type="entry name" value="NPHP3-like_N"/>
</dbReference>
<dbReference type="Gene3D" id="1.25.40.10">
    <property type="entry name" value="Tetratricopeptide repeat domain"/>
    <property type="match status" value="1"/>
</dbReference>
<protein>
    <recommendedName>
        <fullName evidence="3">Nephrocystin 3-like N-terminal domain-containing protein</fullName>
    </recommendedName>
</protein>
<keyword evidence="1" id="KW-0677">Repeat</keyword>
<evidence type="ECO:0000313" key="4">
    <source>
        <dbReference type="EMBL" id="KAK4110178.1"/>
    </source>
</evidence>
<sequence length="2119" mass="239375">METIRNGLSPKNLKVRKASDSVIATVTPVSDADVQSEKTVTTQNADVATESVPATIVTGTTTTTTSGSTTSVSTSTTHQHASTTASIRTSRIAETSWLIRSHICKLGDFSETFFKNLDLESYLEYISDERLIHMPRRGSDWDRVLRAAQVFGFQLWRFGVGVSQFCPGTEETSKTALGSTQILLEIGPQQARALVPTFQALYELALVMLHVSQIHDIFQASRDVKEAVADLYCDIVALIGNITVFYRNEISKLAAGKTVTLNFEAVFGEDVSNIYKRQTTITSRMWSLKLGGRNGSISLDSLRRLLKHDRSVKGAFYDQVTESMKRAEGTCEWVKEPLIEFFRARDKALTITGDSGTGKTVLAGWIKERLQRPLNHTQYLALIYSFPYDSPSQCTQLAFLKSILFQLLDRSVGDVNFFEKLVTAFEEYNKHHSASELEKSLWAALETGLKTLNDRRINLVMIVDGFHDLAGDKSPLEFHKTLRECISKFETVRIITLSKAISHLSEGCSHFTLTAQHLSADIKAYLRQSFSSLSTFSQLSLEDKEKIVQELTLKAKTSFTWSYLVVRLLSRETSSDSFVKAARGTSASIDETLKKLVSTISFKNEATRAMLSFMLAASRPLLVAELAELMRLNIGSRQFGEDLDVPTYIKSTMGDIVVIEGGYVHFKCKAVHTYVQSLMGKSLPSVEDAQSHLTLALLLYCKLSLTDCEPSFDLLSDKASEDAFRSHALLYYAVRHWQTHFRASGFYGKNGKLVLNKDFHEVFPTSCRFALLERSTSLYGVSTSKLLEKFSLSLRIREACFTEKHVVVLQTLIILGNLHLGTSDPLSGVHYFYRAATLGKVVFSGYHELVMACTNIFLQYTETITITKRTEIVTQREQMILLMIEICKSRYGRTSDLVIKWLESLAKLYVSIKEEFRATLIYKELHEIYIIREGKQSERARRLCEHLGGLELVIQGETQETEVDEYAGFFFETTEQLDVADERRVSILLQLAIFYESQKQYYLAEKVYITLWRHISEICRVKATLELHITKIKIALAYVKFLKNLNRSQEAANILVCLWVEYEQRSFEDKAIILLIREIGVMFKSLGFLHVAISVFSKVWGWFKSKGTVTEEEAQETTVLITEVVEETIETTVETKTTTTTVTEVTETVTREIFETHFKRCKDQVDLVFFNSCLALVNLYLKHGNFRETEIIIKRSLEISWKAILTAEVDIKLSEHFVSECIHVATKLAICYHQQGLFEKAEAIYLRIFNACIASLRIDDVRVEEALSILIKFYKEHHRYDKVIEIYVGLLAKYRKDLGESHSLTIKLLYALASCCKLTGRADAYKYYLEIVMALNKGKTYCHHDAFEAAVILVNHYYYRKSWAELQQICAVLWETFVHHHKECAFTEEIVQLVYQRYTYVLEIHAKVELSVLYEISVKYRETVMVVFGNSSEILIQAMIALAQICERHEKHHHESITLYEEVIKRVTETKTTTTTITETTITTVKKRLSKVYVTVITSGGSVSTTTVERAIAICFEAYTKLQVELGFWHKETLLKLKELILIYKKLGGKESHAKIVELLQIAVLNIITACAKATSGAIELYYAAETLASIYITAGISTTGVNLVRYLRHLIIFGGDFEVGTDINVKLSVTVSRVAFVFLVSLEQHLLESMVMSYSELMAATLLELSLYEQYKGAIEKQSRIEIVLEYAAKLRAFWVEQKAEHLIAILDQRVFVLFKKQYSSVIKITQDEHIRLFYVGLVNILGKDHAKVDFAALTCKAGNDVVHSLVEGGEFKKALEVAKCTFYFAHGQQFYNDLHRVNYAYKLAEFMAGIDVKKPSDSALWAEYLKFSREMTAEALAILRANKIDLVRLRFEDLSGMVRLLGSQQNYAELESLLLRLWQSREVQKTWSPGRVLSVGKLLVHAYASAGHLAAAIELCDTMCYNLRRSRGALDSATVEMEQMLAALYTSEGHVERALAVHELVLREIEAACVHAGDSDKKQLAQTAAWSMELLKRAHVRLGGSWAGKPEQEFAVLHERLQHKLGGAGLAVSPPDTWAKSVDKSKPDDMIGKYVPLREFEWTLQQADGADGEGHSHGHGQNGTNGSANANGWGALKGKSGRTRAGVDYVRVASQEWLSAV</sequence>
<dbReference type="EMBL" id="MU853352">
    <property type="protein sequence ID" value="KAK4110178.1"/>
    <property type="molecule type" value="Genomic_DNA"/>
</dbReference>
<dbReference type="PANTHER" id="PTHR10039:SF9">
    <property type="entry name" value="NACHT DOMAIN PROTEIN (AFU_ORTHOLOGUE AFUA_2G01760)"/>
    <property type="match status" value="1"/>
</dbReference>
<evidence type="ECO:0000259" key="3">
    <source>
        <dbReference type="Pfam" id="PF24883"/>
    </source>
</evidence>
<dbReference type="PANTHER" id="PTHR10039">
    <property type="entry name" value="AMELOGENIN"/>
    <property type="match status" value="1"/>
</dbReference>
<feature type="region of interest" description="Disordered" evidence="2">
    <location>
        <begin position="58"/>
        <end position="82"/>
    </location>
</feature>
<organism evidence="4 5">
    <name type="scientific">Canariomyces notabilis</name>
    <dbReference type="NCBI Taxonomy" id="2074819"/>
    <lineage>
        <taxon>Eukaryota</taxon>
        <taxon>Fungi</taxon>
        <taxon>Dikarya</taxon>
        <taxon>Ascomycota</taxon>
        <taxon>Pezizomycotina</taxon>
        <taxon>Sordariomycetes</taxon>
        <taxon>Sordariomycetidae</taxon>
        <taxon>Sordariales</taxon>
        <taxon>Chaetomiaceae</taxon>
        <taxon>Canariomyces</taxon>
    </lineage>
</organism>
<dbReference type="Pfam" id="PF24883">
    <property type="entry name" value="NPHP3_N"/>
    <property type="match status" value="1"/>
</dbReference>
<accession>A0AAN6QHG3</accession>
<dbReference type="SUPFAM" id="SSF52540">
    <property type="entry name" value="P-loop containing nucleoside triphosphate hydrolases"/>
    <property type="match status" value="1"/>
</dbReference>
<dbReference type="GeneID" id="89936106"/>
<evidence type="ECO:0000256" key="1">
    <source>
        <dbReference type="ARBA" id="ARBA00022737"/>
    </source>
</evidence>
<dbReference type="InterPro" id="IPR027417">
    <property type="entry name" value="P-loop_NTPase"/>
</dbReference>
<feature type="region of interest" description="Disordered" evidence="2">
    <location>
        <begin position="2066"/>
        <end position="2098"/>
    </location>
</feature>
<reference evidence="4" key="2">
    <citation type="submission" date="2023-05" db="EMBL/GenBank/DDBJ databases">
        <authorList>
            <consortium name="Lawrence Berkeley National Laboratory"/>
            <person name="Steindorff A."/>
            <person name="Hensen N."/>
            <person name="Bonometti L."/>
            <person name="Westerberg I."/>
            <person name="Brannstrom I.O."/>
            <person name="Guillou S."/>
            <person name="Cros-Aarteil S."/>
            <person name="Calhoun S."/>
            <person name="Haridas S."/>
            <person name="Kuo A."/>
            <person name="Mondo S."/>
            <person name="Pangilinan J."/>
            <person name="Riley R."/>
            <person name="Labutti K."/>
            <person name="Andreopoulos B."/>
            <person name="Lipzen A."/>
            <person name="Chen C."/>
            <person name="Yanf M."/>
            <person name="Daum C."/>
            <person name="Ng V."/>
            <person name="Clum A."/>
            <person name="Ohm R."/>
            <person name="Martin F."/>
            <person name="Silar P."/>
            <person name="Natvig D."/>
            <person name="Lalanne C."/>
            <person name="Gautier V."/>
            <person name="Ament-Velasquez S.L."/>
            <person name="Kruys A."/>
            <person name="Hutchinson M.I."/>
            <person name="Powell A.J."/>
            <person name="Barry K."/>
            <person name="Miller A.N."/>
            <person name="Grigoriev I.V."/>
            <person name="Debuchy R."/>
            <person name="Gladieux P."/>
            <person name="Thoren M.H."/>
            <person name="Johannesson H."/>
        </authorList>
    </citation>
    <scope>NUCLEOTIDE SEQUENCE</scope>
    <source>
        <strain evidence="4">CBS 508.74</strain>
    </source>
</reference>
<feature type="domain" description="Nephrocystin 3-like N-terminal" evidence="3">
    <location>
        <begin position="329"/>
        <end position="498"/>
    </location>
</feature>
<keyword evidence="5" id="KW-1185">Reference proteome</keyword>
<comment type="caution">
    <text evidence="4">The sequence shown here is derived from an EMBL/GenBank/DDBJ whole genome shotgun (WGS) entry which is preliminary data.</text>
</comment>
<dbReference type="Gene3D" id="3.40.50.300">
    <property type="entry name" value="P-loop containing nucleotide triphosphate hydrolases"/>
    <property type="match status" value="1"/>
</dbReference>
<proteinExistence type="predicted"/>
<dbReference type="Proteomes" id="UP001302812">
    <property type="component" value="Unassembled WGS sequence"/>
</dbReference>
<dbReference type="InterPro" id="IPR011990">
    <property type="entry name" value="TPR-like_helical_dom_sf"/>
</dbReference>
<name>A0AAN6QHG3_9PEZI</name>
<dbReference type="RefSeq" id="XP_064667748.1">
    <property type="nucleotide sequence ID" value="XM_064811981.1"/>
</dbReference>
<dbReference type="SUPFAM" id="SSF48452">
    <property type="entry name" value="TPR-like"/>
    <property type="match status" value="1"/>
</dbReference>
<reference evidence="4" key="1">
    <citation type="journal article" date="2023" name="Mol. Phylogenet. Evol.">
        <title>Genome-scale phylogeny and comparative genomics of the fungal order Sordariales.</title>
        <authorList>
            <person name="Hensen N."/>
            <person name="Bonometti L."/>
            <person name="Westerberg I."/>
            <person name="Brannstrom I.O."/>
            <person name="Guillou S."/>
            <person name="Cros-Aarteil S."/>
            <person name="Calhoun S."/>
            <person name="Haridas S."/>
            <person name="Kuo A."/>
            <person name="Mondo S."/>
            <person name="Pangilinan J."/>
            <person name="Riley R."/>
            <person name="LaButti K."/>
            <person name="Andreopoulos B."/>
            <person name="Lipzen A."/>
            <person name="Chen C."/>
            <person name="Yan M."/>
            <person name="Daum C."/>
            <person name="Ng V."/>
            <person name="Clum A."/>
            <person name="Steindorff A."/>
            <person name="Ohm R.A."/>
            <person name="Martin F."/>
            <person name="Silar P."/>
            <person name="Natvig D.O."/>
            <person name="Lalanne C."/>
            <person name="Gautier V."/>
            <person name="Ament-Velasquez S.L."/>
            <person name="Kruys A."/>
            <person name="Hutchinson M.I."/>
            <person name="Powell A.J."/>
            <person name="Barry K."/>
            <person name="Miller A.N."/>
            <person name="Grigoriev I.V."/>
            <person name="Debuchy R."/>
            <person name="Gladieux P."/>
            <person name="Hiltunen Thoren M."/>
            <person name="Johannesson H."/>
        </authorList>
    </citation>
    <scope>NUCLEOTIDE SEQUENCE</scope>
    <source>
        <strain evidence="4">CBS 508.74</strain>
    </source>
</reference>
<evidence type="ECO:0000256" key="2">
    <source>
        <dbReference type="SAM" id="MobiDB-lite"/>
    </source>
</evidence>